<dbReference type="Proteomes" id="UP001196413">
    <property type="component" value="Unassembled WGS sequence"/>
</dbReference>
<keyword evidence="4" id="KW-1185">Reference proteome</keyword>
<accession>A0AAD5MR89</accession>
<feature type="signal peptide" evidence="2">
    <location>
        <begin position="1"/>
        <end position="17"/>
    </location>
</feature>
<keyword evidence="1" id="KW-0472">Membrane</keyword>
<evidence type="ECO:0000256" key="1">
    <source>
        <dbReference type="SAM" id="Phobius"/>
    </source>
</evidence>
<feature type="chain" id="PRO_5042045675" evidence="2">
    <location>
        <begin position="18"/>
        <end position="575"/>
    </location>
</feature>
<comment type="caution">
    <text evidence="3">The sequence shown here is derived from an EMBL/GenBank/DDBJ whole genome shotgun (WGS) entry which is preliminary data.</text>
</comment>
<evidence type="ECO:0000313" key="3">
    <source>
        <dbReference type="EMBL" id="KAJ1363290.1"/>
    </source>
</evidence>
<organism evidence="3 4">
    <name type="scientific">Parelaphostrongylus tenuis</name>
    <name type="common">Meningeal worm</name>
    <dbReference type="NCBI Taxonomy" id="148309"/>
    <lineage>
        <taxon>Eukaryota</taxon>
        <taxon>Metazoa</taxon>
        <taxon>Ecdysozoa</taxon>
        <taxon>Nematoda</taxon>
        <taxon>Chromadorea</taxon>
        <taxon>Rhabditida</taxon>
        <taxon>Rhabditina</taxon>
        <taxon>Rhabditomorpha</taxon>
        <taxon>Strongyloidea</taxon>
        <taxon>Metastrongylidae</taxon>
        <taxon>Parelaphostrongylus</taxon>
    </lineage>
</organism>
<gene>
    <name evidence="3" type="ORF">KIN20_023126</name>
</gene>
<dbReference type="AlphaFoldDB" id="A0AAD5MR89"/>
<feature type="transmembrane region" description="Helical" evidence="1">
    <location>
        <begin position="499"/>
        <end position="520"/>
    </location>
</feature>
<keyword evidence="2" id="KW-0732">Signal</keyword>
<keyword evidence="1" id="KW-1133">Transmembrane helix</keyword>
<dbReference type="EMBL" id="JAHQIW010004662">
    <property type="protein sequence ID" value="KAJ1363290.1"/>
    <property type="molecule type" value="Genomic_DNA"/>
</dbReference>
<reference evidence="3" key="1">
    <citation type="submission" date="2021-06" db="EMBL/GenBank/DDBJ databases">
        <title>Parelaphostrongylus tenuis whole genome reference sequence.</title>
        <authorList>
            <person name="Garwood T.J."/>
            <person name="Larsen P.A."/>
            <person name="Fountain-Jones N.M."/>
            <person name="Garbe J.R."/>
            <person name="Macchietto M.G."/>
            <person name="Kania S.A."/>
            <person name="Gerhold R.W."/>
            <person name="Richards J.E."/>
            <person name="Wolf T.M."/>
        </authorList>
    </citation>
    <scope>NUCLEOTIDE SEQUENCE</scope>
    <source>
        <strain evidence="3">MNPRO001-30</strain>
        <tissue evidence="3">Meninges</tissue>
    </source>
</reference>
<protein>
    <submittedName>
        <fullName evidence="3">Uncharacterized protein</fullName>
    </submittedName>
</protein>
<name>A0AAD5MR89_PARTN</name>
<keyword evidence="1" id="KW-0812">Transmembrane</keyword>
<evidence type="ECO:0000256" key="2">
    <source>
        <dbReference type="SAM" id="SignalP"/>
    </source>
</evidence>
<evidence type="ECO:0000313" key="4">
    <source>
        <dbReference type="Proteomes" id="UP001196413"/>
    </source>
</evidence>
<proteinExistence type="predicted"/>
<sequence>MARFVLMVGMADLLCDTALLPTCKILLSFLKKYNLKGLVKIRKSASKFVTKILQAVDVAEISELETLAQGDASCWAESVMNSFPCCVGDEPLLIEFLLRLLSDEQLSSCRGIVINRYTNSRILVRGCVLSSTLSMLLTLVAGIQDGEELSTKVCQWLVESIGRADEDHCHVFFNALDVLAIISAKDVSIRMMNIGMSLANAMNVLPLPERSRVFRTRYVTMAQFYPKELYDVDVNRFVILASTFEQLEFFYLLAEVQREIPGSTWDAATNLLFTARLNDTRLQTFVINQLVVGIQTRSPSSLTRFKYMLDKLNCPKPDAGLLFMFCNGILSQLQGNFPHIISQLVPLWIFAVLAYSTSREMDTKRFTSLIWDDISQSLNSVEPNVCLELSPGNSELFVVKYFTVLGSSPSSTDVIRRTVAESVPISLATQVATLLKNDDKEMEERIVRVCAEMFTHVGSMLLAIAETEAQRIGLNRTSFVVLLQALVTKMVKSPMEPVFLLQVVPMYISALVKLPYRLFIYSRIKDLLFKFVDEPSIALRISGELTNRHALAYHKQLMRESDSRIKKFFGTDGST</sequence>